<evidence type="ECO:0000313" key="4">
    <source>
        <dbReference type="EMBL" id="EFX61697.1"/>
    </source>
</evidence>
<feature type="compositionally biased region" description="Polar residues" evidence="2">
    <location>
        <begin position="194"/>
        <end position="216"/>
    </location>
</feature>
<keyword evidence="1" id="KW-0862">Zinc</keyword>
<sequence length="243" mass="27875">MADALQDLITALNRREDTQAISSFSGNATDQYISSWLSEAEAIATIHNWNDDVIAHPRSPERSLHKQWSTRTTTFTSSNIDTLAATALQQQQQKIEELQSKLSKINFIGESPEPKEDTIFYLGPNQRGRPPQHNQPNTAVRWSDNTNNYPNSEQRYRSQSRDRQYPNSSNNGYYQPQPQTPQQQYNQRPKSPANRPNTPGASSRSNSRNNDPQNLQCHRCENFGHVAKECRTKDPKRLRRPVK</sequence>
<evidence type="ECO:0000259" key="3">
    <source>
        <dbReference type="PROSITE" id="PS50158"/>
    </source>
</evidence>
<feature type="compositionally biased region" description="Basic and acidic residues" evidence="2">
    <location>
        <begin position="154"/>
        <end position="164"/>
    </location>
</feature>
<keyword evidence="5" id="KW-1185">Reference proteome</keyword>
<feature type="region of interest" description="Disordered" evidence="2">
    <location>
        <begin position="106"/>
        <end position="216"/>
    </location>
</feature>
<dbReference type="GO" id="GO:0008270">
    <property type="term" value="F:zinc ion binding"/>
    <property type="evidence" value="ECO:0007669"/>
    <property type="project" value="UniProtKB-KW"/>
</dbReference>
<feature type="compositionally biased region" description="Polar residues" evidence="2">
    <location>
        <begin position="132"/>
        <end position="153"/>
    </location>
</feature>
<dbReference type="EMBL" id="GL734229">
    <property type="protein sequence ID" value="EFX61697.1"/>
    <property type="molecule type" value="Genomic_DNA"/>
</dbReference>
<accession>E9I2T3</accession>
<dbReference type="InParanoid" id="E9I2T3"/>
<proteinExistence type="predicted"/>
<organism evidence="4 5">
    <name type="scientific">Daphnia pulex</name>
    <name type="common">Water flea</name>
    <dbReference type="NCBI Taxonomy" id="6669"/>
    <lineage>
        <taxon>Eukaryota</taxon>
        <taxon>Metazoa</taxon>
        <taxon>Ecdysozoa</taxon>
        <taxon>Arthropoda</taxon>
        <taxon>Crustacea</taxon>
        <taxon>Branchiopoda</taxon>
        <taxon>Diplostraca</taxon>
        <taxon>Cladocera</taxon>
        <taxon>Anomopoda</taxon>
        <taxon>Daphniidae</taxon>
        <taxon>Daphnia</taxon>
    </lineage>
</organism>
<dbReference type="PhylomeDB" id="E9I2T3"/>
<name>E9I2T3_DAPPU</name>
<evidence type="ECO:0000313" key="5">
    <source>
        <dbReference type="Proteomes" id="UP000000305"/>
    </source>
</evidence>
<dbReference type="SUPFAM" id="SSF57756">
    <property type="entry name" value="Retrovirus zinc finger-like domains"/>
    <property type="match status" value="1"/>
</dbReference>
<dbReference type="Proteomes" id="UP000000305">
    <property type="component" value="Unassembled WGS sequence"/>
</dbReference>
<protein>
    <recommendedName>
        <fullName evidence="3">CCHC-type domain-containing protein</fullName>
    </recommendedName>
</protein>
<evidence type="ECO:0000256" key="1">
    <source>
        <dbReference type="PROSITE-ProRule" id="PRU00047"/>
    </source>
</evidence>
<dbReference type="OrthoDB" id="6509628at2759"/>
<dbReference type="HOGENOM" id="CLU_063311_1_0_1"/>
<dbReference type="GO" id="GO:0003676">
    <property type="term" value="F:nucleic acid binding"/>
    <property type="evidence" value="ECO:0007669"/>
    <property type="project" value="InterPro"/>
</dbReference>
<dbReference type="PROSITE" id="PS50158">
    <property type="entry name" value="ZF_CCHC"/>
    <property type="match status" value="1"/>
</dbReference>
<dbReference type="KEGG" id="dpx:DAPPUDRAFT_121148"/>
<keyword evidence="1" id="KW-0479">Metal-binding</keyword>
<reference evidence="4 5" key="1">
    <citation type="journal article" date="2011" name="Science">
        <title>The ecoresponsive genome of Daphnia pulex.</title>
        <authorList>
            <person name="Colbourne J.K."/>
            <person name="Pfrender M.E."/>
            <person name="Gilbert D."/>
            <person name="Thomas W.K."/>
            <person name="Tucker A."/>
            <person name="Oakley T.H."/>
            <person name="Tokishita S."/>
            <person name="Aerts A."/>
            <person name="Arnold G.J."/>
            <person name="Basu M.K."/>
            <person name="Bauer D.J."/>
            <person name="Caceres C.E."/>
            <person name="Carmel L."/>
            <person name="Casola C."/>
            <person name="Choi J.H."/>
            <person name="Detter J.C."/>
            <person name="Dong Q."/>
            <person name="Dusheyko S."/>
            <person name="Eads B.D."/>
            <person name="Frohlich T."/>
            <person name="Geiler-Samerotte K.A."/>
            <person name="Gerlach D."/>
            <person name="Hatcher P."/>
            <person name="Jogdeo S."/>
            <person name="Krijgsveld J."/>
            <person name="Kriventseva E.V."/>
            <person name="Kultz D."/>
            <person name="Laforsch C."/>
            <person name="Lindquist E."/>
            <person name="Lopez J."/>
            <person name="Manak J.R."/>
            <person name="Muller J."/>
            <person name="Pangilinan J."/>
            <person name="Patwardhan R.P."/>
            <person name="Pitluck S."/>
            <person name="Pritham E.J."/>
            <person name="Rechtsteiner A."/>
            <person name="Rho M."/>
            <person name="Rogozin I.B."/>
            <person name="Sakarya O."/>
            <person name="Salamov A."/>
            <person name="Schaack S."/>
            <person name="Shapiro H."/>
            <person name="Shiga Y."/>
            <person name="Skalitzky C."/>
            <person name="Smith Z."/>
            <person name="Souvorov A."/>
            <person name="Sung W."/>
            <person name="Tang Z."/>
            <person name="Tsuchiya D."/>
            <person name="Tu H."/>
            <person name="Vos H."/>
            <person name="Wang M."/>
            <person name="Wolf Y.I."/>
            <person name="Yamagata H."/>
            <person name="Yamada T."/>
            <person name="Ye Y."/>
            <person name="Shaw J.R."/>
            <person name="Andrews J."/>
            <person name="Crease T.J."/>
            <person name="Tang H."/>
            <person name="Lucas S.M."/>
            <person name="Robertson H.M."/>
            <person name="Bork P."/>
            <person name="Koonin E.V."/>
            <person name="Zdobnov E.M."/>
            <person name="Grigoriev I.V."/>
            <person name="Lynch M."/>
            <person name="Boore J.L."/>
        </authorList>
    </citation>
    <scope>NUCLEOTIDE SEQUENCE [LARGE SCALE GENOMIC DNA]</scope>
</reference>
<dbReference type="InterPro" id="IPR036875">
    <property type="entry name" value="Znf_CCHC_sf"/>
</dbReference>
<gene>
    <name evidence="4" type="ORF">DAPPUDRAFT_121148</name>
</gene>
<keyword evidence="1" id="KW-0863">Zinc-finger</keyword>
<feature type="compositionally biased region" description="Low complexity" evidence="2">
    <location>
        <begin position="170"/>
        <end position="187"/>
    </location>
</feature>
<evidence type="ECO:0000256" key="2">
    <source>
        <dbReference type="SAM" id="MobiDB-lite"/>
    </source>
</evidence>
<feature type="domain" description="CCHC-type" evidence="3">
    <location>
        <begin position="217"/>
        <end position="231"/>
    </location>
</feature>
<dbReference type="InterPro" id="IPR001878">
    <property type="entry name" value="Znf_CCHC"/>
</dbReference>
<dbReference type="AlphaFoldDB" id="E9I2T3"/>